<sequence length="70" mass="7737">MEKIPHDISFGGFYLSPILVSGLFGVLAALLTARLLDRYRLSRYFANPPVVIISLSIIYSIFFGAVFVGI</sequence>
<keyword evidence="4 5" id="KW-0472">Membrane</keyword>
<keyword evidence="1" id="KW-1003">Cell membrane</keyword>
<evidence type="ECO:0000256" key="4">
    <source>
        <dbReference type="ARBA" id="ARBA00023136"/>
    </source>
</evidence>
<evidence type="ECO:0000256" key="2">
    <source>
        <dbReference type="ARBA" id="ARBA00022692"/>
    </source>
</evidence>
<accession>A0ABV4NLR7</accession>
<feature type="transmembrane region" description="Helical" evidence="5">
    <location>
        <begin position="45"/>
        <end position="68"/>
    </location>
</feature>
<evidence type="ECO:0000256" key="3">
    <source>
        <dbReference type="ARBA" id="ARBA00022989"/>
    </source>
</evidence>
<evidence type="ECO:0000313" key="7">
    <source>
        <dbReference type="Proteomes" id="UP001569414"/>
    </source>
</evidence>
<dbReference type="RefSeq" id="WP_371843209.1">
    <property type="nucleotide sequence ID" value="NZ_JBGMEL010000006.1"/>
</dbReference>
<reference evidence="6 7" key="1">
    <citation type="submission" date="2024-08" db="EMBL/GenBank/DDBJ databases">
        <authorList>
            <person name="Ishaq N."/>
        </authorList>
    </citation>
    <scope>NUCLEOTIDE SEQUENCE [LARGE SCALE GENOMIC DNA]</scope>
    <source>
        <strain evidence="6 7">JCM 30400</strain>
    </source>
</reference>
<proteinExistence type="predicted"/>
<dbReference type="Proteomes" id="UP001569414">
    <property type="component" value="Unassembled WGS sequence"/>
</dbReference>
<keyword evidence="2 5" id="KW-0812">Transmembrane</keyword>
<gene>
    <name evidence="6" type="ORF">ACCI51_07875</name>
</gene>
<keyword evidence="3 5" id="KW-1133">Transmembrane helix</keyword>
<keyword evidence="7" id="KW-1185">Reference proteome</keyword>
<comment type="caution">
    <text evidence="6">The sequence shown here is derived from an EMBL/GenBank/DDBJ whole genome shotgun (WGS) entry which is preliminary data.</text>
</comment>
<feature type="transmembrane region" description="Helical" evidence="5">
    <location>
        <begin position="12"/>
        <end position="33"/>
    </location>
</feature>
<dbReference type="InterPro" id="IPR012451">
    <property type="entry name" value="DUF1656"/>
</dbReference>
<evidence type="ECO:0000256" key="5">
    <source>
        <dbReference type="SAM" id="Phobius"/>
    </source>
</evidence>
<dbReference type="EMBL" id="JBGMEL010000006">
    <property type="protein sequence ID" value="MFA0790463.1"/>
    <property type="molecule type" value="Genomic_DNA"/>
</dbReference>
<evidence type="ECO:0000256" key="1">
    <source>
        <dbReference type="ARBA" id="ARBA00022475"/>
    </source>
</evidence>
<dbReference type="Pfam" id="PF07869">
    <property type="entry name" value="DUF1656"/>
    <property type="match status" value="1"/>
</dbReference>
<organism evidence="6 7">
    <name type="scientific">Microbulbifer echini</name>
    <dbReference type="NCBI Taxonomy" id="1529067"/>
    <lineage>
        <taxon>Bacteria</taxon>
        <taxon>Pseudomonadati</taxon>
        <taxon>Pseudomonadota</taxon>
        <taxon>Gammaproteobacteria</taxon>
        <taxon>Cellvibrionales</taxon>
        <taxon>Microbulbiferaceae</taxon>
        <taxon>Microbulbifer</taxon>
    </lineage>
</organism>
<protein>
    <submittedName>
        <fullName evidence="6">DUF1656 domain-containing protein</fullName>
    </submittedName>
</protein>
<evidence type="ECO:0000313" key="6">
    <source>
        <dbReference type="EMBL" id="MFA0790463.1"/>
    </source>
</evidence>
<name>A0ABV4NLR7_9GAMM</name>